<reference evidence="2" key="1">
    <citation type="submission" date="2022-05" db="EMBL/GenBank/DDBJ databases">
        <title>The Musa troglodytarum L. genome provides insights into the mechanism of non-climacteric behaviour and enrichment of carotenoids.</title>
        <authorList>
            <person name="Wang J."/>
        </authorList>
    </citation>
    <scope>NUCLEOTIDE SEQUENCE</scope>
    <source>
        <tissue evidence="2">Leaf</tissue>
    </source>
</reference>
<accession>A0A9E7LCU2</accession>
<evidence type="ECO:0000256" key="1">
    <source>
        <dbReference type="SAM" id="MobiDB-lite"/>
    </source>
</evidence>
<evidence type="ECO:0000313" key="2">
    <source>
        <dbReference type="EMBL" id="URE48801.1"/>
    </source>
</evidence>
<gene>
    <name evidence="2" type="ORF">MUK42_33602</name>
</gene>
<feature type="region of interest" description="Disordered" evidence="1">
    <location>
        <begin position="26"/>
        <end position="49"/>
    </location>
</feature>
<dbReference type="EMBL" id="CP097511">
    <property type="protein sequence ID" value="URE48801.1"/>
    <property type="molecule type" value="Genomic_DNA"/>
</dbReference>
<dbReference type="Proteomes" id="UP001055439">
    <property type="component" value="Chromosome 9"/>
</dbReference>
<evidence type="ECO:0000313" key="3">
    <source>
        <dbReference type="Proteomes" id="UP001055439"/>
    </source>
</evidence>
<dbReference type="AlphaFoldDB" id="A0A9E7LCU2"/>
<keyword evidence="3" id="KW-1185">Reference proteome</keyword>
<protein>
    <submittedName>
        <fullName evidence="2">Uncharacterized protein</fullName>
    </submittedName>
</protein>
<organism evidence="2 3">
    <name type="scientific">Musa troglodytarum</name>
    <name type="common">fe'i banana</name>
    <dbReference type="NCBI Taxonomy" id="320322"/>
    <lineage>
        <taxon>Eukaryota</taxon>
        <taxon>Viridiplantae</taxon>
        <taxon>Streptophyta</taxon>
        <taxon>Embryophyta</taxon>
        <taxon>Tracheophyta</taxon>
        <taxon>Spermatophyta</taxon>
        <taxon>Magnoliopsida</taxon>
        <taxon>Liliopsida</taxon>
        <taxon>Zingiberales</taxon>
        <taxon>Musaceae</taxon>
        <taxon>Musa</taxon>
    </lineage>
</organism>
<sequence length="233" mass="25762">MYRCFGVKLALGKAIEFANGVTKSFPHRDKSGKSGGTKEIGGGRTSRQDYRKSKGICSTLLLFFLGCTPDLGLEEGLPVYNVTKLLEEQCGGDNDLLTVTRASFYIKNTVENSFSSCWILRKDSTDNFEEVGVDTEVLRLKSLLGMTSSSHNLIRVHFQLYSHFNATTALPTSMYTILVIGRSLWVAVGPGHLGLNSRRDFATADWYAVTLCLPRVESRTPHVLSRLVSQVVT</sequence>
<name>A0A9E7LCU2_9LILI</name>
<proteinExistence type="predicted"/>
<feature type="compositionally biased region" description="Gly residues" evidence="1">
    <location>
        <begin position="33"/>
        <end position="44"/>
    </location>
</feature>